<evidence type="ECO:0000256" key="1">
    <source>
        <dbReference type="ARBA" id="ARBA00006499"/>
    </source>
</evidence>
<dbReference type="EC" id="3.1.2.22" evidence="2"/>
<dbReference type="Gene3D" id="3.40.50.1820">
    <property type="entry name" value="alpha/beta hydrolase"/>
    <property type="match status" value="1"/>
</dbReference>
<dbReference type="InterPro" id="IPR050565">
    <property type="entry name" value="LYPA1-2/EST-like"/>
</dbReference>
<evidence type="ECO:0000256" key="5">
    <source>
        <dbReference type="ARBA" id="ARBA00022801"/>
    </source>
</evidence>
<evidence type="ECO:0000256" key="7">
    <source>
        <dbReference type="ARBA" id="ARBA00029392"/>
    </source>
</evidence>
<evidence type="ECO:0000256" key="9">
    <source>
        <dbReference type="ARBA" id="ARBA00047337"/>
    </source>
</evidence>
<evidence type="ECO:0000259" key="10">
    <source>
        <dbReference type="Pfam" id="PF02230"/>
    </source>
</evidence>
<dbReference type="GO" id="GO:0005737">
    <property type="term" value="C:cytoplasm"/>
    <property type="evidence" value="ECO:0007669"/>
    <property type="project" value="TreeGrafter"/>
</dbReference>
<protein>
    <recommendedName>
        <fullName evidence="3">Acyl-protein thioesterase 1</fullName>
        <ecNumber evidence="2">3.1.2.22</ecNumber>
    </recommendedName>
    <alternativeName>
        <fullName evidence="8">Palmitoyl-protein hydrolase</fullName>
    </alternativeName>
</protein>
<keyword evidence="4" id="KW-0719">Serine esterase</keyword>
<dbReference type="AlphaFoldDB" id="A0A6G1KNR9"/>
<dbReference type="GO" id="GO:0006631">
    <property type="term" value="P:fatty acid metabolic process"/>
    <property type="evidence" value="ECO:0007669"/>
    <property type="project" value="UniProtKB-KW"/>
</dbReference>
<dbReference type="Proteomes" id="UP000799428">
    <property type="component" value="Unassembled WGS sequence"/>
</dbReference>
<comment type="catalytic activity">
    <reaction evidence="9">
        <text>S-hexadecanoyl-L-cysteinyl-[protein] + H2O = L-cysteinyl-[protein] + hexadecanoate + H(+)</text>
        <dbReference type="Rhea" id="RHEA:19233"/>
        <dbReference type="Rhea" id="RHEA-COMP:10131"/>
        <dbReference type="Rhea" id="RHEA-COMP:11032"/>
        <dbReference type="ChEBI" id="CHEBI:7896"/>
        <dbReference type="ChEBI" id="CHEBI:15377"/>
        <dbReference type="ChEBI" id="CHEBI:15378"/>
        <dbReference type="ChEBI" id="CHEBI:29950"/>
        <dbReference type="ChEBI" id="CHEBI:74151"/>
        <dbReference type="EC" id="3.1.2.22"/>
    </reaction>
</comment>
<feature type="domain" description="Phospholipase/carboxylesterase/thioesterase" evidence="10">
    <location>
        <begin position="22"/>
        <end position="240"/>
    </location>
</feature>
<dbReference type="OrthoDB" id="2418081at2759"/>
<evidence type="ECO:0000256" key="8">
    <source>
        <dbReference type="ARBA" id="ARBA00031195"/>
    </source>
</evidence>
<accession>A0A6G1KNR9</accession>
<dbReference type="InterPro" id="IPR003140">
    <property type="entry name" value="PLipase/COase/thioEstase"/>
</dbReference>
<comment type="function">
    <text evidence="7">Hydrolyzes fatty acids from S-acylated cysteine residues in proteins with a strong preference for palmitoylated G-alpha proteins over other acyl substrates. Mediates the deacylation of G-alpha proteins such as GPA1 in vivo, but has weak or no activity toward palmitoylated Ras proteins. Has weak lysophospholipase activity in vitro; however such activity may not exist in vivo.</text>
</comment>
<dbReference type="SUPFAM" id="SSF53474">
    <property type="entry name" value="alpha/beta-Hydrolases"/>
    <property type="match status" value="1"/>
</dbReference>
<dbReference type="Pfam" id="PF02230">
    <property type="entry name" value="Abhydrolase_2"/>
    <property type="match status" value="1"/>
</dbReference>
<dbReference type="EMBL" id="MU005765">
    <property type="protein sequence ID" value="KAF2714122.1"/>
    <property type="molecule type" value="Genomic_DNA"/>
</dbReference>
<sequence>MSVQRKPPIIVSASSPPQDVVKSATFIFIHGLGDDADGVVNIAHQFQAGGKLPHMSWILPNALENRDAMSTAWYMPTPLSPYPSSRPELEDEEDEDGMKSSMTYIVSLIDDVISKGVPQERIILGGFSQGCAISLLTCLTSKYAGKLGGVVGLSGYLPLADRIPALREKTGMTEHVDHEVEVFLVRGTRDMLVPKRHFRICYETLFGLGMKQDKVTIKEYEGLGHTVSGAELRDLCEWLERVVPALE</sequence>
<evidence type="ECO:0000256" key="2">
    <source>
        <dbReference type="ARBA" id="ARBA00012423"/>
    </source>
</evidence>
<dbReference type="GO" id="GO:0052689">
    <property type="term" value="F:carboxylic ester hydrolase activity"/>
    <property type="evidence" value="ECO:0007669"/>
    <property type="project" value="UniProtKB-KW"/>
</dbReference>
<evidence type="ECO:0000313" key="11">
    <source>
        <dbReference type="EMBL" id="KAF2714122.1"/>
    </source>
</evidence>
<keyword evidence="6" id="KW-0443">Lipid metabolism</keyword>
<reference evidence="11" key="1">
    <citation type="journal article" date="2020" name="Stud. Mycol.">
        <title>101 Dothideomycetes genomes: a test case for predicting lifestyles and emergence of pathogens.</title>
        <authorList>
            <person name="Haridas S."/>
            <person name="Albert R."/>
            <person name="Binder M."/>
            <person name="Bloem J."/>
            <person name="Labutti K."/>
            <person name="Salamov A."/>
            <person name="Andreopoulos B."/>
            <person name="Baker S."/>
            <person name="Barry K."/>
            <person name="Bills G."/>
            <person name="Bluhm B."/>
            <person name="Cannon C."/>
            <person name="Castanera R."/>
            <person name="Culley D."/>
            <person name="Daum C."/>
            <person name="Ezra D."/>
            <person name="Gonzalez J."/>
            <person name="Henrissat B."/>
            <person name="Kuo A."/>
            <person name="Liang C."/>
            <person name="Lipzen A."/>
            <person name="Lutzoni F."/>
            <person name="Magnuson J."/>
            <person name="Mondo S."/>
            <person name="Nolan M."/>
            <person name="Ohm R."/>
            <person name="Pangilinan J."/>
            <person name="Park H.-J."/>
            <person name="Ramirez L."/>
            <person name="Alfaro M."/>
            <person name="Sun H."/>
            <person name="Tritt A."/>
            <person name="Yoshinaga Y."/>
            <person name="Zwiers L.-H."/>
            <person name="Turgeon B."/>
            <person name="Goodwin S."/>
            <person name="Spatafora J."/>
            <person name="Crous P."/>
            <person name="Grigoriev I."/>
        </authorList>
    </citation>
    <scope>NUCLEOTIDE SEQUENCE</scope>
    <source>
        <strain evidence="11">CBS 279.74</strain>
    </source>
</reference>
<name>A0A6G1KNR9_9PLEO</name>
<evidence type="ECO:0000256" key="6">
    <source>
        <dbReference type="ARBA" id="ARBA00022832"/>
    </source>
</evidence>
<dbReference type="PANTHER" id="PTHR10655:SF17">
    <property type="entry name" value="LYSOPHOSPHOLIPASE-LIKE PROTEIN 1"/>
    <property type="match status" value="1"/>
</dbReference>
<evidence type="ECO:0000313" key="12">
    <source>
        <dbReference type="Proteomes" id="UP000799428"/>
    </source>
</evidence>
<proteinExistence type="inferred from homology"/>
<comment type="similarity">
    <text evidence="1">Belongs to the AB hydrolase superfamily. AB hydrolase 2 family.</text>
</comment>
<organism evidence="11 12">
    <name type="scientific">Pleomassaria siparia CBS 279.74</name>
    <dbReference type="NCBI Taxonomy" id="1314801"/>
    <lineage>
        <taxon>Eukaryota</taxon>
        <taxon>Fungi</taxon>
        <taxon>Dikarya</taxon>
        <taxon>Ascomycota</taxon>
        <taxon>Pezizomycotina</taxon>
        <taxon>Dothideomycetes</taxon>
        <taxon>Pleosporomycetidae</taxon>
        <taxon>Pleosporales</taxon>
        <taxon>Pleomassariaceae</taxon>
        <taxon>Pleomassaria</taxon>
    </lineage>
</organism>
<dbReference type="GO" id="GO:0008474">
    <property type="term" value="F:palmitoyl-(protein) hydrolase activity"/>
    <property type="evidence" value="ECO:0007669"/>
    <property type="project" value="UniProtKB-EC"/>
</dbReference>
<keyword evidence="12" id="KW-1185">Reference proteome</keyword>
<evidence type="ECO:0000256" key="4">
    <source>
        <dbReference type="ARBA" id="ARBA00022487"/>
    </source>
</evidence>
<dbReference type="PANTHER" id="PTHR10655">
    <property type="entry name" value="LYSOPHOSPHOLIPASE-RELATED"/>
    <property type="match status" value="1"/>
</dbReference>
<evidence type="ECO:0000256" key="3">
    <source>
        <dbReference type="ARBA" id="ARBA00014923"/>
    </source>
</evidence>
<gene>
    <name evidence="11" type="ORF">K504DRAFT_425315</name>
</gene>
<keyword evidence="6" id="KW-0276">Fatty acid metabolism</keyword>
<keyword evidence="5 11" id="KW-0378">Hydrolase</keyword>
<dbReference type="InterPro" id="IPR029058">
    <property type="entry name" value="AB_hydrolase_fold"/>
</dbReference>